<organism evidence="1 2">
    <name type="scientific">Ilyodon furcidens</name>
    <name type="common">goldbreast splitfin</name>
    <dbReference type="NCBI Taxonomy" id="33524"/>
    <lineage>
        <taxon>Eukaryota</taxon>
        <taxon>Metazoa</taxon>
        <taxon>Chordata</taxon>
        <taxon>Craniata</taxon>
        <taxon>Vertebrata</taxon>
        <taxon>Euteleostomi</taxon>
        <taxon>Actinopterygii</taxon>
        <taxon>Neopterygii</taxon>
        <taxon>Teleostei</taxon>
        <taxon>Neoteleostei</taxon>
        <taxon>Acanthomorphata</taxon>
        <taxon>Ovalentaria</taxon>
        <taxon>Atherinomorphae</taxon>
        <taxon>Cyprinodontiformes</taxon>
        <taxon>Goodeidae</taxon>
        <taxon>Ilyodon</taxon>
    </lineage>
</organism>
<gene>
    <name evidence="1" type="ORF">ILYODFUR_011068</name>
</gene>
<keyword evidence="2" id="KW-1185">Reference proteome</keyword>
<proteinExistence type="predicted"/>
<dbReference type="EMBL" id="JAHRIQ010023994">
    <property type="protein sequence ID" value="MEQ2228658.1"/>
    <property type="molecule type" value="Genomic_DNA"/>
</dbReference>
<protein>
    <submittedName>
        <fullName evidence="1">Uncharacterized protein</fullName>
    </submittedName>
</protein>
<accession>A0ABV0T9W3</accession>
<name>A0ABV0T9W3_9TELE</name>
<comment type="caution">
    <text evidence="1">The sequence shown here is derived from an EMBL/GenBank/DDBJ whole genome shotgun (WGS) entry which is preliminary data.</text>
</comment>
<sequence length="66" mass="7385">MNGTSKYFTHFESHSLLQPLKRRPVSTLISPETTSICRMSKACHMKDPGAVGTASTRVVPHYFCPF</sequence>
<evidence type="ECO:0000313" key="2">
    <source>
        <dbReference type="Proteomes" id="UP001482620"/>
    </source>
</evidence>
<reference evidence="1 2" key="1">
    <citation type="submission" date="2021-06" db="EMBL/GenBank/DDBJ databases">
        <authorList>
            <person name="Palmer J.M."/>
        </authorList>
    </citation>
    <scope>NUCLEOTIDE SEQUENCE [LARGE SCALE GENOMIC DNA]</scope>
    <source>
        <strain evidence="2">if_2019</strain>
        <tissue evidence="1">Muscle</tissue>
    </source>
</reference>
<evidence type="ECO:0000313" key="1">
    <source>
        <dbReference type="EMBL" id="MEQ2228658.1"/>
    </source>
</evidence>
<dbReference type="Proteomes" id="UP001482620">
    <property type="component" value="Unassembled WGS sequence"/>
</dbReference>